<feature type="domain" description="OmpA-like" evidence="6">
    <location>
        <begin position="390"/>
        <end position="506"/>
    </location>
</feature>
<proteinExistence type="predicted"/>
<evidence type="ECO:0000256" key="5">
    <source>
        <dbReference type="SAM" id="MobiDB-lite"/>
    </source>
</evidence>
<accession>A0A0F5LTR8</accession>
<dbReference type="InterPro" id="IPR050330">
    <property type="entry name" value="Bact_OuterMem_StrucFunc"/>
</dbReference>
<gene>
    <name evidence="8" type="ORF">SAMN02745223_00016</name>
    <name evidence="7" type="ORF">VW29_05415</name>
</gene>
<dbReference type="PANTHER" id="PTHR30329">
    <property type="entry name" value="STATOR ELEMENT OF FLAGELLAR MOTOR COMPLEX"/>
    <property type="match status" value="1"/>
</dbReference>
<evidence type="ECO:0000256" key="1">
    <source>
        <dbReference type="ARBA" id="ARBA00004442"/>
    </source>
</evidence>
<dbReference type="EMBL" id="LAJF01000045">
    <property type="protein sequence ID" value="KKB85738.1"/>
    <property type="molecule type" value="Genomic_DNA"/>
</dbReference>
<reference evidence="8 10" key="2">
    <citation type="submission" date="2016-11" db="EMBL/GenBank/DDBJ databases">
        <authorList>
            <person name="Jaros S."/>
            <person name="Januszkiewicz K."/>
            <person name="Wedrychowicz H."/>
        </authorList>
    </citation>
    <scope>NUCLEOTIDE SEQUENCE [LARGE SCALE GENOMIC DNA]</scope>
    <source>
        <strain evidence="8 10">DSM 17137</strain>
    </source>
</reference>
<evidence type="ECO:0000313" key="9">
    <source>
        <dbReference type="Proteomes" id="UP000033608"/>
    </source>
</evidence>
<name>A0A0F5LTR8_9HYPH</name>
<dbReference type="Proteomes" id="UP000184533">
    <property type="component" value="Unassembled WGS sequence"/>
</dbReference>
<sequence length="506" mass="51790">MIKDLMKWVAPGLATVLGGTALVVLMTSANIAADGFAWTELGFDTRDARLRGATTDQSIRILDNETRLNSAPATVEIAQAAINDLQGAGSIVVLDAPRIADYWITASRQSGGTVVFDGYVPDDVTRQSLAETAGADTSYLKLGRGEPGRYDAGVEFGLAALDRMSEGRFALRSNVLTIEGIARSSADYAILAQQIAAGAPQGIVLARGEIVAPLASPYLWSAVKSTDGVVALSGMVPSADAASQLSTVVSNASTAGLTYASGAPSAFLDSAAAGLSLLDWLQTGAVKFDGTGWTVTGTAPSVADKTAIEADFAGRQLASAGWSLAVDAVPEVAIAMSPLPPEHAPETPAQPEVPAAADPAPLAPAEQPAPPAITATPAPPQPSAGDTCRADVAEFSARNSILFRSGAAIIAADSDPALDELASYLSACPQAAINIEGHTDASGDPQLNLALSVARAEAVVNALIARDIAPSRLYAVGYGASSPIADNETPRGKQLNRRIVVTIVEP</sequence>
<dbReference type="EMBL" id="FQVC01000001">
    <property type="protein sequence ID" value="SHE30686.1"/>
    <property type="molecule type" value="Genomic_DNA"/>
</dbReference>
<organism evidence="7 9">
    <name type="scientific">Devosia limi DSM 17137</name>
    <dbReference type="NCBI Taxonomy" id="1121477"/>
    <lineage>
        <taxon>Bacteria</taxon>
        <taxon>Pseudomonadati</taxon>
        <taxon>Pseudomonadota</taxon>
        <taxon>Alphaproteobacteria</taxon>
        <taxon>Hyphomicrobiales</taxon>
        <taxon>Devosiaceae</taxon>
        <taxon>Devosia</taxon>
    </lineage>
</organism>
<evidence type="ECO:0000256" key="4">
    <source>
        <dbReference type="PROSITE-ProRule" id="PRU00473"/>
    </source>
</evidence>
<dbReference type="Pfam" id="PF00691">
    <property type="entry name" value="OmpA"/>
    <property type="match status" value="1"/>
</dbReference>
<dbReference type="Gene3D" id="3.40.1520.20">
    <property type="match status" value="2"/>
</dbReference>
<evidence type="ECO:0000313" key="8">
    <source>
        <dbReference type="EMBL" id="SHE30686.1"/>
    </source>
</evidence>
<dbReference type="STRING" id="1121477.SAMN02745223_00016"/>
<dbReference type="Proteomes" id="UP000033608">
    <property type="component" value="Unassembled WGS sequence"/>
</dbReference>
<evidence type="ECO:0000259" key="6">
    <source>
        <dbReference type="PROSITE" id="PS51123"/>
    </source>
</evidence>
<keyword evidence="2 4" id="KW-0472">Membrane</keyword>
<dbReference type="InterPro" id="IPR036737">
    <property type="entry name" value="OmpA-like_sf"/>
</dbReference>
<dbReference type="InterPro" id="IPR006665">
    <property type="entry name" value="OmpA-like"/>
</dbReference>
<dbReference type="InterPro" id="IPR006664">
    <property type="entry name" value="OMP_bac"/>
</dbReference>
<dbReference type="PANTHER" id="PTHR30329:SF21">
    <property type="entry name" value="LIPOPROTEIN YIAD-RELATED"/>
    <property type="match status" value="1"/>
</dbReference>
<evidence type="ECO:0000256" key="3">
    <source>
        <dbReference type="ARBA" id="ARBA00023237"/>
    </source>
</evidence>
<dbReference type="CDD" id="cd07185">
    <property type="entry name" value="OmpA_C-like"/>
    <property type="match status" value="1"/>
</dbReference>
<dbReference type="PRINTS" id="PR01021">
    <property type="entry name" value="OMPADOMAIN"/>
</dbReference>
<feature type="compositionally biased region" description="Pro residues" evidence="5">
    <location>
        <begin position="367"/>
        <end position="382"/>
    </location>
</feature>
<feature type="region of interest" description="Disordered" evidence="5">
    <location>
        <begin position="339"/>
        <end position="387"/>
    </location>
</feature>
<reference evidence="7 9" key="1">
    <citation type="submission" date="2015-03" db="EMBL/GenBank/DDBJ databases">
        <authorList>
            <person name="Hassan Y.I."/>
            <person name="Lepp D."/>
            <person name="Zhou T."/>
        </authorList>
    </citation>
    <scope>NUCLEOTIDE SEQUENCE [LARGE SCALE GENOMIC DNA]</scope>
    <source>
        <strain evidence="7 9">DSM 17137</strain>
    </source>
</reference>
<protein>
    <submittedName>
        <fullName evidence="8">Outer membrane protein OmpA</fullName>
    </submittedName>
</protein>
<evidence type="ECO:0000256" key="2">
    <source>
        <dbReference type="ARBA" id="ARBA00023136"/>
    </source>
</evidence>
<dbReference type="GO" id="GO:0009279">
    <property type="term" value="C:cell outer membrane"/>
    <property type="evidence" value="ECO:0007669"/>
    <property type="project" value="UniProtKB-SubCell"/>
</dbReference>
<dbReference type="AlphaFoldDB" id="A0A0F5LTR8"/>
<keyword evidence="9" id="KW-1185">Reference proteome</keyword>
<dbReference type="PROSITE" id="PS51123">
    <property type="entry name" value="OMPA_2"/>
    <property type="match status" value="1"/>
</dbReference>
<comment type="subcellular location">
    <subcellularLocation>
        <location evidence="1">Cell outer membrane</location>
    </subcellularLocation>
</comment>
<dbReference type="PATRIC" id="fig|1121477.3.peg.2168"/>
<evidence type="ECO:0000313" key="10">
    <source>
        <dbReference type="Proteomes" id="UP000184533"/>
    </source>
</evidence>
<evidence type="ECO:0000313" key="7">
    <source>
        <dbReference type="EMBL" id="KKB85738.1"/>
    </source>
</evidence>
<dbReference type="Gene3D" id="3.30.1330.60">
    <property type="entry name" value="OmpA-like domain"/>
    <property type="match status" value="1"/>
</dbReference>
<keyword evidence="3" id="KW-0998">Cell outer membrane</keyword>
<dbReference type="RefSeq" id="WP_046134291.1">
    <property type="nucleotide sequence ID" value="NZ_FQVC01000001.1"/>
</dbReference>
<dbReference type="OrthoDB" id="5525824at2"/>
<feature type="compositionally biased region" description="Low complexity" evidence="5">
    <location>
        <begin position="349"/>
        <end position="366"/>
    </location>
</feature>
<dbReference type="SUPFAM" id="SSF103088">
    <property type="entry name" value="OmpA-like"/>
    <property type="match status" value="1"/>
</dbReference>